<sequence length="212" mass="23426">MLTSWLDSKATLPDGIAATPGPSGSRMYQSQERDLLHPFSLLIRLDQLLACRPLGASAAEMVKDETKQPKLPAPLWTSISMAVLLSLDYCLRRHCKGQTQPQNIETTVEALTNRSHQTDNSENSESGPPELDLRPEHILLAVSPANCLVIFRRSSVHYMNLDYLASKKNERQPRLPLQLGSARKIAQIAHTGIAYRLPDAYAVGTGSSVLER</sequence>
<accession>A0A448XGL8</accession>
<gene>
    <name evidence="2" type="ORF">PXEA_LOCUS29403</name>
</gene>
<name>A0A448XGL8_9PLAT</name>
<keyword evidence="3" id="KW-1185">Reference proteome</keyword>
<feature type="region of interest" description="Disordered" evidence="1">
    <location>
        <begin position="113"/>
        <end position="132"/>
    </location>
</feature>
<protein>
    <submittedName>
        <fullName evidence="2">Uncharacterized protein</fullName>
    </submittedName>
</protein>
<dbReference type="AlphaFoldDB" id="A0A448XGL8"/>
<evidence type="ECO:0000313" key="3">
    <source>
        <dbReference type="Proteomes" id="UP000784294"/>
    </source>
</evidence>
<organism evidence="2 3">
    <name type="scientific">Protopolystoma xenopodis</name>
    <dbReference type="NCBI Taxonomy" id="117903"/>
    <lineage>
        <taxon>Eukaryota</taxon>
        <taxon>Metazoa</taxon>
        <taxon>Spiralia</taxon>
        <taxon>Lophotrochozoa</taxon>
        <taxon>Platyhelminthes</taxon>
        <taxon>Monogenea</taxon>
        <taxon>Polyopisthocotylea</taxon>
        <taxon>Polystomatidea</taxon>
        <taxon>Polystomatidae</taxon>
        <taxon>Protopolystoma</taxon>
    </lineage>
</organism>
<dbReference type="EMBL" id="CAAALY010251102">
    <property type="protein sequence ID" value="VEL35963.1"/>
    <property type="molecule type" value="Genomic_DNA"/>
</dbReference>
<feature type="compositionally biased region" description="Polar residues" evidence="1">
    <location>
        <begin position="113"/>
        <end position="126"/>
    </location>
</feature>
<reference evidence="2" key="1">
    <citation type="submission" date="2018-11" db="EMBL/GenBank/DDBJ databases">
        <authorList>
            <consortium name="Pathogen Informatics"/>
        </authorList>
    </citation>
    <scope>NUCLEOTIDE SEQUENCE</scope>
</reference>
<comment type="caution">
    <text evidence="2">The sequence shown here is derived from an EMBL/GenBank/DDBJ whole genome shotgun (WGS) entry which is preliminary data.</text>
</comment>
<proteinExistence type="predicted"/>
<evidence type="ECO:0000256" key="1">
    <source>
        <dbReference type="SAM" id="MobiDB-lite"/>
    </source>
</evidence>
<dbReference type="Proteomes" id="UP000784294">
    <property type="component" value="Unassembled WGS sequence"/>
</dbReference>
<evidence type="ECO:0000313" key="2">
    <source>
        <dbReference type="EMBL" id="VEL35963.1"/>
    </source>
</evidence>